<dbReference type="Proteomes" id="UP000293550">
    <property type="component" value="Unassembled WGS sequence"/>
</dbReference>
<feature type="transmembrane region" description="Helical" evidence="6">
    <location>
        <begin position="245"/>
        <end position="268"/>
    </location>
</feature>
<keyword evidence="4 6" id="KW-1133">Transmembrane helix</keyword>
<comment type="caution">
    <text evidence="7">The sequence shown here is derived from an EMBL/GenBank/DDBJ whole genome shotgun (WGS) entry which is preliminary data.</text>
</comment>
<organism evidence="7 8">
    <name type="scientific">Candidatus Finniella inopinata</name>
    <dbReference type="NCBI Taxonomy" id="1696036"/>
    <lineage>
        <taxon>Bacteria</taxon>
        <taxon>Pseudomonadati</taxon>
        <taxon>Pseudomonadota</taxon>
        <taxon>Alphaproteobacteria</taxon>
        <taxon>Holosporales</taxon>
        <taxon>Candidatus Paracaedibacteraceae</taxon>
        <taxon>Candidatus Finniella</taxon>
    </lineage>
</organism>
<dbReference type="RefSeq" id="WP_130153773.1">
    <property type="nucleotide sequence ID" value="NZ_SCFB01000004.1"/>
</dbReference>
<feature type="transmembrane region" description="Helical" evidence="6">
    <location>
        <begin position="316"/>
        <end position="347"/>
    </location>
</feature>
<dbReference type="PANTHER" id="PTHR21716:SF64">
    <property type="entry name" value="AI-2 TRANSPORT PROTEIN TQSA"/>
    <property type="match status" value="1"/>
</dbReference>
<gene>
    <name evidence="7" type="ORF">EQU50_03585</name>
</gene>
<reference evidence="7 8" key="1">
    <citation type="submission" date="2018-10" db="EMBL/GenBank/DDBJ databases">
        <title>An updated phylogeny of the Alphaproteobacteria reveals that the parasitic Rickettsiales and Holosporales have independent origins.</title>
        <authorList>
            <person name="Munoz-Gomez S.A."/>
            <person name="Hess S."/>
            <person name="Burger G."/>
            <person name="Lang B.F."/>
            <person name="Susko E."/>
            <person name="Slamovits C.H."/>
            <person name="Roger A.J."/>
        </authorList>
    </citation>
    <scope>NUCLEOTIDE SEQUENCE [LARGE SCALE GENOMIC DNA]</scope>
    <source>
        <strain evidence="7">HOLO01</strain>
    </source>
</reference>
<evidence type="ECO:0000313" key="8">
    <source>
        <dbReference type="Proteomes" id="UP000293550"/>
    </source>
</evidence>
<name>A0A4V2DZY5_9PROT</name>
<keyword evidence="8" id="KW-1185">Reference proteome</keyword>
<dbReference type="InterPro" id="IPR002549">
    <property type="entry name" value="AI-2E-like"/>
</dbReference>
<dbReference type="EMBL" id="SCFB01000004">
    <property type="protein sequence ID" value="RZI46677.1"/>
    <property type="molecule type" value="Genomic_DNA"/>
</dbReference>
<dbReference type="GO" id="GO:0016020">
    <property type="term" value="C:membrane"/>
    <property type="evidence" value="ECO:0007669"/>
    <property type="project" value="UniProtKB-SubCell"/>
</dbReference>
<evidence type="ECO:0000256" key="6">
    <source>
        <dbReference type="SAM" id="Phobius"/>
    </source>
</evidence>
<evidence type="ECO:0000256" key="5">
    <source>
        <dbReference type="ARBA" id="ARBA00023136"/>
    </source>
</evidence>
<feature type="transmembrane region" description="Helical" evidence="6">
    <location>
        <begin position="222"/>
        <end position="239"/>
    </location>
</feature>
<accession>A0A4V2DZY5</accession>
<feature type="transmembrane region" description="Helical" evidence="6">
    <location>
        <begin position="280"/>
        <end position="296"/>
    </location>
</feature>
<dbReference type="PANTHER" id="PTHR21716">
    <property type="entry name" value="TRANSMEMBRANE PROTEIN"/>
    <property type="match status" value="1"/>
</dbReference>
<dbReference type="AlphaFoldDB" id="A0A4V2DZY5"/>
<comment type="similarity">
    <text evidence="2">Belongs to the autoinducer-2 exporter (AI-2E) (TC 2.A.86) family.</text>
</comment>
<sequence length="358" mass="38987">MPKSFAAALESPNFWRILVVTVLVGYAFTVFLSSISSILSPFIAGFIGAYIFSGLVQKLENYKIPRVVAALLIIVTLLVVLIVLGMVAVPFLQKELIILSKNLPSLASRAYEILERVFHSLNSAKIGDLDLRSLNLELNQSISFLAQWVIHFAVNIIGNGTAFANIVTFILLSPLVMFYFLKDWPRFIASLNQLLPESSAESARTVVVKIHKTLASYGHGQVILCAILMVLYSIGLSLVGLRQAIFIGMLTGCLAFIPYVGMLVGLLASLAVAFEQFQDWSSILMVGGIYATIHLIESNFLTPYLIGDRVGLHPIWILFALLAGGLWFGFVGILLAIPVAAAVGVLVRSIFTPSTPKS</sequence>
<dbReference type="Pfam" id="PF01594">
    <property type="entry name" value="AI-2E_transport"/>
    <property type="match status" value="1"/>
</dbReference>
<protein>
    <submittedName>
        <fullName evidence="7">AI-2E family transporter</fullName>
    </submittedName>
</protein>
<evidence type="ECO:0000256" key="4">
    <source>
        <dbReference type="ARBA" id="ARBA00022989"/>
    </source>
</evidence>
<evidence type="ECO:0000256" key="1">
    <source>
        <dbReference type="ARBA" id="ARBA00004141"/>
    </source>
</evidence>
<dbReference type="OrthoDB" id="5792512at2"/>
<dbReference type="GO" id="GO:0055085">
    <property type="term" value="P:transmembrane transport"/>
    <property type="evidence" value="ECO:0007669"/>
    <property type="project" value="TreeGrafter"/>
</dbReference>
<proteinExistence type="inferred from homology"/>
<keyword evidence="3 6" id="KW-0812">Transmembrane</keyword>
<evidence type="ECO:0000313" key="7">
    <source>
        <dbReference type="EMBL" id="RZI46677.1"/>
    </source>
</evidence>
<feature type="transmembrane region" description="Helical" evidence="6">
    <location>
        <begin position="68"/>
        <end position="92"/>
    </location>
</feature>
<feature type="transmembrane region" description="Helical" evidence="6">
    <location>
        <begin position="12"/>
        <end position="32"/>
    </location>
</feature>
<feature type="transmembrane region" description="Helical" evidence="6">
    <location>
        <begin position="162"/>
        <end position="181"/>
    </location>
</feature>
<evidence type="ECO:0000256" key="3">
    <source>
        <dbReference type="ARBA" id="ARBA00022692"/>
    </source>
</evidence>
<comment type="subcellular location">
    <subcellularLocation>
        <location evidence="1">Membrane</location>
        <topology evidence="1">Multi-pass membrane protein</topology>
    </subcellularLocation>
</comment>
<keyword evidence="5 6" id="KW-0472">Membrane</keyword>
<feature type="transmembrane region" description="Helical" evidence="6">
    <location>
        <begin position="38"/>
        <end position="56"/>
    </location>
</feature>
<evidence type="ECO:0000256" key="2">
    <source>
        <dbReference type="ARBA" id="ARBA00009773"/>
    </source>
</evidence>